<evidence type="ECO:0000259" key="15">
    <source>
        <dbReference type="SMART" id="SM00962"/>
    </source>
</evidence>
<feature type="domain" description="SRP54-type proteins GTP-binding" evidence="15">
    <location>
        <begin position="175"/>
        <end position="366"/>
    </location>
</feature>
<evidence type="ECO:0000313" key="17">
    <source>
        <dbReference type="Proteomes" id="UP000276437"/>
    </source>
</evidence>
<dbReference type="GO" id="GO:0005047">
    <property type="term" value="F:signal recognition particle binding"/>
    <property type="evidence" value="ECO:0007669"/>
    <property type="project" value="TreeGrafter"/>
</dbReference>
<dbReference type="GO" id="GO:0044781">
    <property type="term" value="P:bacterial-type flagellum organization"/>
    <property type="evidence" value="ECO:0007669"/>
    <property type="project" value="UniProtKB-UniRule"/>
</dbReference>
<dbReference type="Gene3D" id="1.20.120.1380">
    <property type="entry name" value="Flagellar FlhF biosynthesis protein, N domain"/>
    <property type="match status" value="1"/>
</dbReference>
<dbReference type="OrthoDB" id="9778554at2"/>
<evidence type="ECO:0000259" key="14">
    <source>
        <dbReference type="SMART" id="SM00382"/>
    </source>
</evidence>
<comment type="similarity">
    <text evidence="2">Belongs to the GTP-binding SRP family.</text>
</comment>
<keyword evidence="11" id="KW-1006">Bacterial flagellum protein export</keyword>
<keyword evidence="8" id="KW-0653">Protein transport</keyword>
<evidence type="ECO:0000256" key="9">
    <source>
        <dbReference type="ARBA" id="ARBA00023134"/>
    </source>
</evidence>
<evidence type="ECO:0000256" key="10">
    <source>
        <dbReference type="ARBA" id="ARBA00023136"/>
    </source>
</evidence>
<dbReference type="SMART" id="SM00962">
    <property type="entry name" value="SRP54"/>
    <property type="match status" value="1"/>
</dbReference>
<dbReference type="InterPro" id="IPR003593">
    <property type="entry name" value="AAA+_ATPase"/>
</dbReference>
<keyword evidence="6" id="KW-0547">Nucleotide-binding</keyword>
<keyword evidence="17" id="KW-1185">Reference proteome</keyword>
<dbReference type="GO" id="GO:0006614">
    <property type="term" value="P:SRP-dependent cotranslational protein targeting to membrane"/>
    <property type="evidence" value="ECO:0007669"/>
    <property type="project" value="UniProtKB-UniRule"/>
</dbReference>
<accession>A0A348AQ19</accession>
<dbReference type="InterPro" id="IPR047040">
    <property type="entry name" value="FlhF__GTPase_dom"/>
</dbReference>
<keyword evidence="10" id="KW-0472">Membrane</keyword>
<keyword evidence="4" id="KW-0813">Transport</keyword>
<keyword evidence="9" id="KW-0342">GTP-binding</keyword>
<dbReference type="Pfam" id="PF00448">
    <property type="entry name" value="SRP54"/>
    <property type="match status" value="1"/>
</dbReference>
<keyword evidence="16" id="KW-0966">Cell projection</keyword>
<dbReference type="Proteomes" id="UP000276437">
    <property type="component" value="Chromosome"/>
</dbReference>
<protein>
    <recommendedName>
        <fullName evidence="3 13">Flagellar biosynthesis protein FlhF</fullName>
    </recommendedName>
</protein>
<evidence type="ECO:0000256" key="4">
    <source>
        <dbReference type="ARBA" id="ARBA00022448"/>
    </source>
</evidence>
<evidence type="ECO:0000256" key="11">
    <source>
        <dbReference type="ARBA" id="ARBA00023225"/>
    </source>
</evidence>
<evidence type="ECO:0000256" key="7">
    <source>
        <dbReference type="ARBA" id="ARBA00022795"/>
    </source>
</evidence>
<dbReference type="CDD" id="cd17873">
    <property type="entry name" value="FlhF"/>
    <property type="match status" value="1"/>
</dbReference>
<proteinExistence type="inferred from homology"/>
<keyword evidence="16" id="KW-0282">Flagellum</keyword>
<dbReference type="SUPFAM" id="SSF52540">
    <property type="entry name" value="P-loop containing nucleoside triphosphate hydrolases"/>
    <property type="match status" value="1"/>
</dbReference>
<dbReference type="PANTHER" id="PTHR43134:SF3">
    <property type="entry name" value="FLAGELLAR BIOSYNTHESIS PROTEIN FLHF"/>
    <property type="match status" value="1"/>
</dbReference>
<sequence>MKVKLFTAQTMNEAMAQVKHDLGRDAVILHTRRLRKGGFFGFFAKDMVEVMAALETAPKMQAAEKGMAPANTSVDIPSQNEARLSAIQFEMGHMRKMVERMLYQLPVGDTASSPLMELLVKNDVEPLIAADLINGIPNEKNSLVSNKNNGRKLLIERIMSYLQNIDGITIPPAGKKIVAFIGPTGVGKTTTIAKLAANFAIKEGYKVALVTADTYRIAAVEQLKTYADIIGIPLEIVYTPDDLKAALYRHGDKQLVLIDTAGRSPGNSQQLEELKELLAVDSCIETHLVLSANTKYKDAVEIVNKFSLCSPQKFLFTKIDESSNLGTILNLLYHFPTALSYITTGQNVPTDIELVDSNCLANMILRDL</sequence>
<dbReference type="GO" id="GO:0005886">
    <property type="term" value="C:plasma membrane"/>
    <property type="evidence" value="ECO:0007669"/>
    <property type="project" value="UniProtKB-SubCell"/>
</dbReference>
<keyword evidence="7" id="KW-1005">Bacterial flagellum biogenesis</keyword>
<name>A0A348AQ19_9FIRM</name>
<dbReference type="NCBIfam" id="TIGR03499">
    <property type="entry name" value="FlhF"/>
    <property type="match status" value="1"/>
</dbReference>
<evidence type="ECO:0000256" key="5">
    <source>
        <dbReference type="ARBA" id="ARBA00022475"/>
    </source>
</evidence>
<evidence type="ECO:0000256" key="2">
    <source>
        <dbReference type="ARBA" id="ARBA00008531"/>
    </source>
</evidence>
<evidence type="ECO:0000256" key="6">
    <source>
        <dbReference type="ARBA" id="ARBA00022741"/>
    </source>
</evidence>
<evidence type="ECO:0000313" key="16">
    <source>
        <dbReference type="EMBL" id="BBB93167.1"/>
    </source>
</evidence>
<dbReference type="KEGG" id="mana:MAMMFC1_03876"/>
<dbReference type="FunFam" id="3.40.50.300:FF:000695">
    <property type="entry name" value="Flagellar biosynthesis regulator FlhF"/>
    <property type="match status" value="1"/>
</dbReference>
<dbReference type="GO" id="GO:0015031">
    <property type="term" value="P:protein transport"/>
    <property type="evidence" value="ECO:0007669"/>
    <property type="project" value="UniProtKB-KW"/>
</dbReference>
<gene>
    <name evidence="16" type="primary">flhF</name>
    <name evidence="16" type="ORF">MAMMFC1_03876</name>
</gene>
<keyword evidence="16" id="KW-0969">Cilium</keyword>
<dbReference type="InterPro" id="IPR000897">
    <property type="entry name" value="SRP54_GTPase_dom"/>
</dbReference>
<evidence type="ECO:0000256" key="1">
    <source>
        <dbReference type="ARBA" id="ARBA00004413"/>
    </source>
</evidence>
<feature type="domain" description="AAA+ ATPase" evidence="14">
    <location>
        <begin position="174"/>
        <end position="320"/>
    </location>
</feature>
<dbReference type="GO" id="GO:0003924">
    <property type="term" value="F:GTPase activity"/>
    <property type="evidence" value="ECO:0007669"/>
    <property type="project" value="UniProtKB-UniRule"/>
</dbReference>
<dbReference type="InterPro" id="IPR027417">
    <property type="entry name" value="P-loop_NTPase"/>
</dbReference>
<reference evidence="16 17" key="1">
    <citation type="journal article" date="2018" name="Int. J. Syst. Evol. Microbiol.">
        <title>Methylomusa anaerophila gen. nov., sp. nov., an anaerobic methanol-utilizing bacterium isolated from a microbial fuel cell.</title>
        <authorList>
            <person name="Amano N."/>
            <person name="Yamamuro A."/>
            <person name="Miyahara M."/>
            <person name="Kouzuma A."/>
            <person name="Abe T."/>
            <person name="Watanabe K."/>
        </authorList>
    </citation>
    <scope>NUCLEOTIDE SEQUENCE [LARGE SCALE GENOMIC DNA]</scope>
    <source>
        <strain evidence="16 17">MMFC1</strain>
    </source>
</reference>
<evidence type="ECO:0000256" key="13">
    <source>
        <dbReference type="NCBIfam" id="TIGR03499"/>
    </source>
</evidence>
<keyword evidence="5" id="KW-1003">Cell membrane</keyword>
<comment type="subcellular location">
    <subcellularLocation>
        <location evidence="1">Cell membrane</location>
        <topology evidence="1">Peripheral membrane protein</topology>
        <orientation evidence="1">Cytoplasmic side</orientation>
    </subcellularLocation>
</comment>
<dbReference type="AlphaFoldDB" id="A0A348AQ19"/>
<organism evidence="16 17">
    <name type="scientific">Methylomusa anaerophila</name>
    <dbReference type="NCBI Taxonomy" id="1930071"/>
    <lineage>
        <taxon>Bacteria</taxon>
        <taxon>Bacillati</taxon>
        <taxon>Bacillota</taxon>
        <taxon>Negativicutes</taxon>
        <taxon>Selenomonadales</taxon>
        <taxon>Sporomusaceae</taxon>
        <taxon>Methylomusa</taxon>
    </lineage>
</organism>
<evidence type="ECO:0000256" key="3">
    <source>
        <dbReference type="ARBA" id="ARBA00014919"/>
    </source>
</evidence>
<dbReference type="Gene3D" id="3.40.50.300">
    <property type="entry name" value="P-loop containing nucleotide triphosphate hydrolases"/>
    <property type="match status" value="1"/>
</dbReference>
<dbReference type="GO" id="GO:0005525">
    <property type="term" value="F:GTP binding"/>
    <property type="evidence" value="ECO:0007669"/>
    <property type="project" value="UniProtKB-UniRule"/>
</dbReference>
<dbReference type="EMBL" id="AP018449">
    <property type="protein sequence ID" value="BBB93167.1"/>
    <property type="molecule type" value="Genomic_DNA"/>
</dbReference>
<dbReference type="InterPro" id="IPR020006">
    <property type="entry name" value="FlhF"/>
</dbReference>
<evidence type="ECO:0000256" key="8">
    <source>
        <dbReference type="ARBA" id="ARBA00022927"/>
    </source>
</evidence>
<dbReference type="SMART" id="SM00382">
    <property type="entry name" value="AAA"/>
    <property type="match status" value="1"/>
</dbReference>
<evidence type="ECO:0000256" key="12">
    <source>
        <dbReference type="ARBA" id="ARBA00025337"/>
    </source>
</evidence>
<dbReference type="PANTHER" id="PTHR43134">
    <property type="entry name" value="SIGNAL RECOGNITION PARTICLE RECEPTOR SUBUNIT ALPHA"/>
    <property type="match status" value="1"/>
</dbReference>
<comment type="function">
    <text evidence="12">Necessary for flagellar biosynthesis. May be involved in translocation of the flagellum.</text>
</comment>